<feature type="transmembrane region" description="Helical" evidence="15">
    <location>
        <begin position="23"/>
        <end position="46"/>
    </location>
</feature>
<keyword evidence="10 18" id="KW-0418">Kinase</keyword>
<sequence>MSGPAPSLPRWRLYWAQLWPRTLLWRTFLLIALVLILAVTSWALLLRYSEREPRARQLAELTTSVVNLTRSALLHAAPSERLALLDDLALREGIRVVPADESDDLTPLPDNFFFNTYANQVRLELGFSTRIAIALNGEDGLWTSFHVAADDPEDEYWVVLPEERARRRTPWEWLGWGALALTFALAGAWSIVARVGRPLADMARACVAVGRGERPAPLTDDGPLELAVLAQAINRMSADLATVEDERAQVLAGISHDLRTPLARLRLALEMSTSDDGLKSGMVADVETMDGLLSQFLDYARGVREETPVQSDPGEIVAAVARRFPEADVELATVAPLPLKRRVLERALTNLGENARRYAGSTDPADTAPAGLTFRLSEEGSGRQRQVVLEVLDRGPGIDPALAETLKRPFMRGDAARGGVSGTGLGLAIVDAAARAHGGRLDLLPREGGGLRARISLPRRA</sequence>
<dbReference type="InterPro" id="IPR004358">
    <property type="entry name" value="Sig_transdc_His_kin-like_C"/>
</dbReference>
<reference evidence="18 19" key="1">
    <citation type="submission" date="2017-07" db="EMBL/GenBank/DDBJ databases">
        <title>Complete genome sequence of Oryzomicrobium terrae TPP412.</title>
        <authorList>
            <person name="Chiu L.-W."/>
            <person name="Lo K.-J."/>
            <person name="Tsai Y.-M."/>
            <person name="Lin S.-S."/>
            <person name="Kuo C.-H."/>
            <person name="Liu C.-T."/>
        </authorList>
    </citation>
    <scope>NUCLEOTIDE SEQUENCE [LARGE SCALE GENOMIC DNA]</scope>
    <source>
        <strain evidence="18 19">TPP412</strain>
    </source>
</reference>
<dbReference type="EMBL" id="CP022579">
    <property type="protein sequence ID" value="QEL64900.1"/>
    <property type="molecule type" value="Genomic_DNA"/>
</dbReference>
<accession>A0A5C1E7J7</accession>
<evidence type="ECO:0000259" key="16">
    <source>
        <dbReference type="PROSITE" id="PS50109"/>
    </source>
</evidence>
<keyword evidence="5" id="KW-0997">Cell inner membrane</keyword>
<evidence type="ECO:0000256" key="4">
    <source>
        <dbReference type="ARBA" id="ARBA00022475"/>
    </source>
</evidence>
<dbReference type="InterPro" id="IPR036890">
    <property type="entry name" value="HATPase_C_sf"/>
</dbReference>
<dbReference type="PRINTS" id="PR00344">
    <property type="entry name" value="BCTRLSENSOR"/>
</dbReference>
<evidence type="ECO:0000313" key="19">
    <source>
        <dbReference type="Proteomes" id="UP000323671"/>
    </source>
</evidence>
<keyword evidence="12 15" id="KW-1133">Transmembrane helix</keyword>
<comment type="subcellular location">
    <subcellularLocation>
        <location evidence="2">Cell inner membrane</location>
        <topology evidence="2">Multi-pass membrane protein</topology>
    </subcellularLocation>
</comment>
<dbReference type="SMART" id="SM00387">
    <property type="entry name" value="HATPase_c"/>
    <property type="match status" value="1"/>
</dbReference>
<dbReference type="CDD" id="cd00082">
    <property type="entry name" value="HisKA"/>
    <property type="match status" value="1"/>
</dbReference>
<dbReference type="InterPro" id="IPR005467">
    <property type="entry name" value="His_kinase_dom"/>
</dbReference>
<keyword evidence="13" id="KW-0902">Two-component regulatory system</keyword>
<dbReference type="CDD" id="cd06225">
    <property type="entry name" value="HAMP"/>
    <property type="match status" value="1"/>
</dbReference>
<dbReference type="InterPro" id="IPR003660">
    <property type="entry name" value="HAMP_dom"/>
</dbReference>
<keyword evidence="9" id="KW-0547">Nucleotide-binding</keyword>
<dbReference type="Gene3D" id="3.30.450.300">
    <property type="entry name" value="Sensor histidine kinase RisS, periplasmic domain"/>
    <property type="match status" value="1"/>
</dbReference>
<dbReference type="InterPro" id="IPR038421">
    <property type="entry name" value="RisS_PPD_sf"/>
</dbReference>
<dbReference type="InterPro" id="IPR050980">
    <property type="entry name" value="2C_sensor_his_kinase"/>
</dbReference>
<dbReference type="InterPro" id="IPR003661">
    <property type="entry name" value="HisK_dim/P_dom"/>
</dbReference>
<keyword evidence="14 15" id="KW-0472">Membrane</keyword>
<dbReference type="InterPro" id="IPR003594">
    <property type="entry name" value="HATPase_dom"/>
</dbReference>
<dbReference type="Gene3D" id="3.30.565.10">
    <property type="entry name" value="Histidine kinase-like ATPase, C-terminal domain"/>
    <property type="match status" value="1"/>
</dbReference>
<protein>
    <recommendedName>
        <fullName evidence="3">histidine kinase</fullName>
        <ecNumber evidence="3">2.7.13.3</ecNumber>
    </recommendedName>
</protein>
<evidence type="ECO:0000256" key="5">
    <source>
        <dbReference type="ARBA" id="ARBA00022519"/>
    </source>
</evidence>
<keyword evidence="7" id="KW-0808">Transferase</keyword>
<feature type="domain" description="Histidine kinase" evidence="16">
    <location>
        <begin position="253"/>
        <end position="461"/>
    </location>
</feature>
<evidence type="ECO:0000256" key="15">
    <source>
        <dbReference type="SAM" id="Phobius"/>
    </source>
</evidence>
<keyword evidence="19" id="KW-1185">Reference proteome</keyword>
<evidence type="ECO:0000259" key="17">
    <source>
        <dbReference type="PROSITE" id="PS50885"/>
    </source>
</evidence>
<dbReference type="AlphaFoldDB" id="A0A5C1E7J7"/>
<dbReference type="Gene3D" id="1.10.287.130">
    <property type="match status" value="1"/>
</dbReference>
<dbReference type="PANTHER" id="PTHR44936">
    <property type="entry name" value="SENSOR PROTEIN CREC"/>
    <property type="match status" value="1"/>
</dbReference>
<evidence type="ECO:0000256" key="12">
    <source>
        <dbReference type="ARBA" id="ARBA00022989"/>
    </source>
</evidence>
<evidence type="ECO:0000256" key="8">
    <source>
        <dbReference type="ARBA" id="ARBA00022692"/>
    </source>
</evidence>
<feature type="transmembrane region" description="Helical" evidence="15">
    <location>
        <begin position="173"/>
        <end position="192"/>
    </location>
</feature>
<dbReference type="SMART" id="SM00304">
    <property type="entry name" value="HAMP"/>
    <property type="match status" value="1"/>
</dbReference>
<organism evidence="18 19">
    <name type="scientific">Oryzomicrobium terrae</name>
    <dbReference type="NCBI Taxonomy" id="1735038"/>
    <lineage>
        <taxon>Bacteria</taxon>
        <taxon>Pseudomonadati</taxon>
        <taxon>Pseudomonadota</taxon>
        <taxon>Betaproteobacteria</taxon>
        <taxon>Rhodocyclales</taxon>
        <taxon>Rhodocyclaceae</taxon>
        <taxon>Oryzomicrobium</taxon>
    </lineage>
</organism>
<evidence type="ECO:0000256" key="11">
    <source>
        <dbReference type="ARBA" id="ARBA00022840"/>
    </source>
</evidence>
<keyword evidence="6" id="KW-0597">Phosphoprotein</keyword>
<evidence type="ECO:0000256" key="3">
    <source>
        <dbReference type="ARBA" id="ARBA00012438"/>
    </source>
</evidence>
<dbReference type="PROSITE" id="PS50885">
    <property type="entry name" value="HAMP"/>
    <property type="match status" value="1"/>
</dbReference>
<keyword evidence="8 15" id="KW-0812">Transmembrane</keyword>
<dbReference type="SUPFAM" id="SSF47384">
    <property type="entry name" value="Homodimeric domain of signal transducing histidine kinase"/>
    <property type="match status" value="1"/>
</dbReference>
<evidence type="ECO:0000256" key="1">
    <source>
        <dbReference type="ARBA" id="ARBA00000085"/>
    </source>
</evidence>
<dbReference type="RefSeq" id="WP_054620653.1">
    <property type="nucleotide sequence ID" value="NZ_CP022579.1"/>
</dbReference>
<dbReference type="SMART" id="SM00388">
    <property type="entry name" value="HisKA"/>
    <property type="match status" value="1"/>
</dbReference>
<dbReference type="InterPro" id="IPR036097">
    <property type="entry name" value="HisK_dim/P_sf"/>
</dbReference>
<evidence type="ECO:0000256" key="9">
    <source>
        <dbReference type="ARBA" id="ARBA00022741"/>
    </source>
</evidence>
<evidence type="ECO:0000256" key="2">
    <source>
        <dbReference type="ARBA" id="ARBA00004429"/>
    </source>
</evidence>
<dbReference type="GO" id="GO:0000155">
    <property type="term" value="F:phosphorelay sensor kinase activity"/>
    <property type="evidence" value="ECO:0007669"/>
    <property type="project" value="InterPro"/>
</dbReference>
<proteinExistence type="predicted"/>
<evidence type="ECO:0000256" key="14">
    <source>
        <dbReference type="ARBA" id="ARBA00023136"/>
    </source>
</evidence>
<comment type="catalytic activity">
    <reaction evidence="1">
        <text>ATP + protein L-histidine = ADP + protein N-phospho-L-histidine.</text>
        <dbReference type="EC" id="2.7.13.3"/>
    </reaction>
</comment>
<dbReference type="GO" id="GO:0005524">
    <property type="term" value="F:ATP binding"/>
    <property type="evidence" value="ECO:0007669"/>
    <property type="project" value="UniProtKB-KW"/>
</dbReference>
<feature type="domain" description="HAMP" evidence="17">
    <location>
        <begin position="193"/>
        <end position="245"/>
    </location>
</feature>
<evidence type="ECO:0000256" key="7">
    <source>
        <dbReference type="ARBA" id="ARBA00022679"/>
    </source>
</evidence>
<evidence type="ECO:0000313" key="18">
    <source>
        <dbReference type="EMBL" id="QEL64900.1"/>
    </source>
</evidence>
<evidence type="ECO:0000256" key="10">
    <source>
        <dbReference type="ARBA" id="ARBA00022777"/>
    </source>
</evidence>
<gene>
    <name evidence="18" type="primary">envZ</name>
    <name evidence="18" type="ORF">OTERR_14240</name>
</gene>
<dbReference type="Pfam" id="PF00512">
    <property type="entry name" value="HisKA"/>
    <property type="match status" value="1"/>
</dbReference>
<dbReference type="KEGG" id="otr:OTERR_14240"/>
<dbReference type="Pfam" id="PF00672">
    <property type="entry name" value="HAMP"/>
    <property type="match status" value="1"/>
</dbReference>
<dbReference type="InterPro" id="IPR032408">
    <property type="entry name" value="RisS_PPD"/>
</dbReference>
<evidence type="ECO:0000256" key="6">
    <source>
        <dbReference type="ARBA" id="ARBA00022553"/>
    </source>
</evidence>
<keyword evidence="4" id="KW-1003">Cell membrane</keyword>
<keyword evidence="11" id="KW-0067">ATP-binding</keyword>
<dbReference type="PROSITE" id="PS50109">
    <property type="entry name" value="HIS_KIN"/>
    <property type="match status" value="1"/>
</dbReference>
<evidence type="ECO:0000256" key="13">
    <source>
        <dbReference type="ARBA" id="ARBA00023012"/>
    </source>
</evidence>
<name>A0A5C1E7J7_9RHOO</name>
<dbReference type="Proteomes" id="UP000323671">
    <property type="component" value="Chromosome"/>
</dbReference>
<dbReference type="SUPFAM" id="SSF55874">
    <property type="entry name" value="ATPase domain of HSP90 chaperone/DNA topoisomerase II/histidine kinase"/>
    <property type="match status" value="1"/>
</dbReference>
<dbReference type="Pfam" id="PF16524">
    <property type="entry name" value="RisS_PPD"/>
    <property type="match status" value="1"/>
</dbReference>
<dbReference type="PANTHER" id="PTHR44936:SF5">
    <property type="entry name" value="SENSOR HISTIDINE KINASE ENVZ"/>
    <property type="match status" value="1"/>
</dbReference>
<dbReference type="GO" id="GO:0005886">
    <property type="term" value="C:plasma membrane"/>
    <property type="evidence" value="ECO:0007669"/>
    <property type="project" value="UniProtKB-SubCell"/>
</dbReference>
<dbReference type="EC" id="2.7.13.3" evidence="3"/>
<dbReference type="Pfam" id="PF02518">
    <property type="entry name" value="HATPase_c"/>
    <property type="match status" value="1"/>
</dbReference>